<comment type="caution">
    <text evidence="2">The sequence shown here is derived from an EMBL/GenBank/DDBJ whole genome shotgun (WGS) entry which is preliminary data.</text>
</comment>
<organism evidence="2 3">
    <name type="scientific">Iris pallida</name>
    <name type="common">Sweet iris</name>
    <dbReference type="NCBI Taxonomy" id="29817"/>
    <lineage>
        <taxon>Eukaryota</taxon>
        <taxon>Viridiplantae</taxon>
        <taxon>Streptophyta</taxon>
        <taxon>Embryophyta</taxon>
        <taxon>Tracheophyta</taxon>
        <taxon>Spermatophyta</taxon>
        <taxon>Magnoliopsida</taxon>
        <taxon>Liliopsida</taxon>
        <taxon>Asparagales</taxon>
        <taxon>Iridaceae</taxon>
        <taxon>Iridoideae</taxon>
        <taxon>Irideae</taxon>
        <taxon>Iris</taxon>
    </lineage>
</organism>
<feature type="transmembrane region" description="Helical" evidence="1">
    <location>
        <begin position="12"/>
        <end position="31"/>
    </location>
</feature>
<dbReference type="AlphaFoldDB" id="A0AAX6H613"/>
<protein>
    <submittedName>
        <fullName evidence="2">Uncharacterized protein</fullName>
    </submittedName>
</protein>
<keyword evidence="1" id="KW-1133">Transmembrane helix</keyword>
<name>A0AAX6H613_IRIPA</name>
<proteinExistence type="predicted"/>
<keyword evidence="3" id="KW-1185">Reference proteome</keyword>
<keyword evidence="1" id="KW-0812">Transmembrane</keyword>
<evidence type="ECO:0000256" key="1">
    <source>
        <dbReference type="SAM" id="Phobius"/>
    </source>
</evidence>
<accession>A0AAX6H613</accession>
<dbReference type="Proteomes" id="UP001140949">
    <property type="component" value="Unassembled WGS sequence"/>
</dbReference>
<gene>
    <name evidence="2" type="ORF">M6B38_328855</name>
</gene>
<evidence type="ECO:0000313" key="3">
    <source>
        <dbReference type="Proteomes" id="UP001140949"/>
    </source>
</evidence>
<reference evidence="2" key="2">
    <citation type="submission" date="2023-04" db="EMBL/GenBank/DDBJ databases">
        <authorList>
            <person name="Bruccoleri R.E."/>
            <person name="Oakeley E.J."/>
            <person name="Faust A.-M."/>
            <person name="Dessus-Babus S."/>
            <person name="Altorfer M."/>
            <person name="Burckhardt D."/>
            <person name="Oertli M."/>
            <person name="Naumann U."/>
            <person name="Petersen F."/>
            <person name="Wong J."/>
        </authorList>
    </citation>
    <scope>NUCLEOTIDE SEQUENCE</scope>
    <source>
        <strain evidence="2">GSM-AAB239-AS_SAM_17_03QT</strain>
        <tissue evidence="2">Leaf</tissue>
    </source>
</reference>
<keyword evidence="1" id="KW-0472">Membrane</keyword>
<reference evidence="2" key="1">
    <citation type="journal article" date="2023" name="GigaByte">
        <title>Genome assembly of the bearded iris, Iris pallida Lam.</title>
        <authorList>
            <person name="Bruccoleri R.E."/>
            <person name="Oakeley E.J."/>
            <person name="Faust A.M.E."/>
            <person name="Altorfer M."/>
            <person name="Dessus-Babus S."/>
            <person name="Burckhardt D."/>
            <person name="Oertli M."/>
            <person name="Naumann U."/>
            <person name="Petersen F."/>
            <person name="Wong J."/>
        </authorList>
    </citation>
    <scope>NUCLEOTIDE SEQUENCE</scope>
    <source>
        <strain evidence="2">GSM-AAB239-AS_SAM_17_03QT</strain>
    </source>
</reference>
<sequence length="62" mass="7223">MMNISNQVASFDAMLVVFHMRFLTIQIFQIFPFELGLLDMHTKIECTEKFMDLFSPSVHGHS</sequence>
<evidence type="ECO:0000313" key="2">
    <source>
        <dbReference type="EMBL" id="KAJ6836037.1"/>
    </source>
</evidence>
<dbReference type="EMBL" id="JANAVB010012598">
    <property type="protein sequence ID" value="KAJ6836037.1"/>
    <property type="molecule type" value="Genomic_DNA"/>
</dbReference>